<dbReference type="GO" id="GO:0051287">
    <property type="term" value="F:NAD binding"/>
    <property type="evidence" value="ECO:0007669"/>
    <property type="project" value="InterPro"/>
</dbReference>
<dbReference type="EMBL" id="JABWMJ010000001">
    <property type="protein sequence ID" value="NUZ04703.1"/>
    <property type="molecule type" value="Genomic_DNA"/>
</dbReference>
<dbReference type="CDD" id="cd05300">
    <property type="entry name" value="2-Hacid_dh_1"/>
    <property type="match status" value="1"/>
</dbReference>
<accession>A0A7Y6NK65</accession>
<evidence type="ECO:0000256" key="3">
    <source>
        <dbReference type="RuleBase" id="RU003719"/>
    </source>
</evidence>
<protein>
    <submittedName>
        <fullName evidence="6">D-2-hydroxyacid dehydrogenase</fullName>
    </submittedName>
</protein>
<organism evidence="6 7">
    <name type="scientific">Piscinibacter koreensis</name>
    <dbReference type="NCBI Taxonomy" id="2742824"/>
    <lineage>
        <taxon>Bacteria</taxon>
        <taxon>Pseudomonadati</taxon>
        <taxon>Pseudomonadota</taxon>
        <taxon>Betaproteobacteria</taxon>
        <taxon>Burkholderiales</taxon>
        <taxon>Sphaerotilaceae</taxon>
        <taxon>Piscinibacter</taxon>
    </lineage>
</organism>
<keyword evidence="2" id="KW-0520">NAD</keyword>
<keyword evidence="7" id="KW-1185">Reference proteome</keyword>
<sequence>MRRFAFLHPLSPEQLARFRAERPGVDFLVPESVGMPAGIDTADGAAVAWGGPDFGAILDAAPRLEWLHQRGAGIDAIDRARLLASRVVLTNGSGNHAPNMAEHVLALMLAFARGLPALMRAQQAARWETPHPDQLFELSEQTLAIVGLGAIGGALATRAAALGMRVIGVRRSAPADARPMAGVDEQLHGADGLDAALARADHVAVTLPLTEATRRLFDAARFARCKPGAYFYNVGRGGTVDQDALLAALRSGRIAGAGLDVTEPEPLPADSPLWREPNVIVTAHSSGQTPRSFERYQRLLLENLGRWVRGETLLNVVDKQLGY</sequence>
<dbReference type="RefSeq" id="WP_176065843.1">
    <property type="nucleotide sequence ID" value="NZ_JABWMJ010000001.1"/>
</dbReference>
<dbReference type="Gene3D" id="3.40.50.720">
    <property type="entry name" value="NAD(P)-binding Rossmann-like Domain"/>
    <property type="match status" value="2"/>
</dbReference>
<dbReference type="PANTHER" id="PTHR43333:SF1">
    <property type="entry name" value="D-ISOMER SPECIFIC 2-HYDROXYACID DEHYDROGENASE NAD-BINDING DOMAIN-CONTAINING PROTEIN"/>
    <property type="match status" value="1"/>
</dbReference>
<evidence type="ECO:0000259" key="4">
    <source>
        <dbReference type="Pfam" id="PF00389"/>
    </source>
</evidence>
<evidence type="ECO:0000256" key="1">
    <source>
        <dbReference type="ARBA" id="ARBA00023002"/>
    </source>
</evidence>
<dbReference type="AlphaFoldDB" id="A0A7Y6NK65"/>
<dbReference type="InterPro" id="IPR006140">
    <property type="entry name" value="D-isomer_DH_NAD-bd"/>
</dbReference>
<comment type="similarity">
    <text evidence="3">Belongs to the D-isomer specific 2-hydroxyacid dehydrogenase family.</text>
</comment>
<reference evidence="6 7" key="1">
    <citation type="submission" date="2020-06" db="EMBL/GenBank/DDBJ databases">
        <title>Schlegella sp. ID0723 isolated from air conditioner.</title>
        <authorList>
            <person name="Kim D.Y."/>
            <person name="Kim D.-U."/>
        </authorList>
    </citation>
    <scope>NUCLEOTIDE SEQUENCE [LARGE SCALE GENOMIC DNA]</scope>
    <source>
        <strain evidence="6 7">ID0723</strain>
    </source>
</reference>
<evidence type="ECO:0000313" key="6">
    <source>
        <dbReference type="EMBL" id="NUZ04703.1"/>
    </source>
</evidence>
<gene>
    <name evidence="6" type="ORF">HQN59_02910</name>
</gene>
<keyword evidence="1 3" id="KW-0560">Oxidoreductase</keyword>
<feature type="domain" description="D-isomer specific 2-hydroxyacid dehydrogenase NAD-binding" evidence="5">
    <location>
        <begin position="105"/>
        <end position="285"/>
    </location>
</feature>
<dbReference type="Proteomes" id="UP000529637">
    <property type="component" value="Unassembled WGS sequence"/>
</dbReference>
<comment type="caution">
    <text evidence="6">The sequence shown here is derived from an EMBL/GenBank/DDBJ whole genome shotgun (WGS) entry which is preliminary data.</text>
</comment>
<dbReference type="Pfam" id="PF00389">
    <property type="entry name" value="2-Hacid_dh"/>
    <property type="match status" value="1"/>
</dbReference>
<evidence type="ECO:0000256" key="2">
    <source>
        <dbReference type="ARBA" id="ARBA00023027"/>
    </source>
</evidence>
<dbReference type="PANTHER" id="PTHR43333">
    <property type="entry name" value="2-HACID_DH_C DOMAIN-CONTAINING PROTEIN"/>
    <property type="match status" value="1"/>
</dbReference>
<dbReference type="SUPFAM" id="SSF51735">
    <property type="entry name" value="NAD(P)-binding Rossmann-fold domains"/>
    <property type="match status" value="1"/>
</dbReference>
<proteinExistence type="inferred from homology"/>
<dbReference type="GO" id="GO:0016616">
    <property type="term" value="F:oxidoreductase activity, acting on the CH-OH group of donors, NAD or NADP as acceptor"/>
    <property type="evidence" value="ECO:0007669"/>
    <property type="project" value="InterPro"/>
</dbReference>
<dbReference type="InterPro" id="IPR006139">
    <property type="entry name" value="D-isomer_2_OHA_DH_cat_dom"/>
</dbReference>
<feature type="domain" description="D-isomer specific 2-hydroxyacid dehydrogenase catalytic" evidence="4">
    <location>
        <begin position="56"/>
        <end position="317"/>
    </location>
</feature>
<evidence type="ECO:0000259" key="5">
    <source>
        <dbReference type="Pfam" id="PF02826"/>
    </source>
</evidence>
<name>A0A7Y6NK65_9BURK</name>
<dbReference type="InterPro" id="IPR036291">
    <property type="entry name" value="NAD(P)-bd_dom_sf"/>
</dbReference>
<evidence type="ECO:0000313" key="7">
    <source>
        <dbReference type="Proteomes" id="UP000529637"/>
    </source>
</evidence>
<dbReference type="Pfam" id="PF02826">
    <property type="entry name" value="2-Hacid_dh_C"/>
    <property type="match status" value="1"/>
</dbReference>
<dbReference type="SUPFAM" id="SSF52283">
    <property type="entry name" value="Formate/glycerate dehydrogenase catalytic domain-like"/>
    <property type="match status" value="1"/>
</dbReference>